<evidence type="ECO:0000313" key="1">
    <source>
        <dbReference type="EMBL" id="TCX26905.1"/>
    </source>
</evidence>
<sequence length="247" mass="28102">MAPTLIESYRKDLSEWPHTGDTRSVRFGFLLASRSLFKISEHEIIAPEDDVVRYILIERVGANIPDVELSNMILDYEDDGLNEQDIIQELLRSGVVDEANNVTTGRVGLRNYSFVEDGQDIDCFQVAGAYIQPTSHRKGIMSRTYVFMLNWYEHLVCDDMQTIPGARIWAGPMIRAGEVRIYNENGGSFEDVLGEKGIGRHNGFLPWNRGRLFDTSQWDPNQLQTTVQKFIVLIISRGTCLRIGFIP</sequence>
<dbReference type="RefSeq" id="WP_023159899.1">
    <property type="nucleotide sequence ID" value="NZ_CAAGTS010000001.1"/>
</dbReference>
<evidence type="ECO:0000313" key="4">
    <source>
        <dbReference type="EMBL" id="TCX86126.1"/>
    </source>
</evidence>
<dbReference type="EMBL" id="SDCP01000005">
    <property type="protein sequence ID" value="TCX86126.1"/>
    <property type="molecule type" value="Genomic_DNA"/>
</dbReference>
<dbReference type="EMBL" id="SDDH01000004">
    <property type="protein sequence ID" value="TCY72559.1"/>
    <property type="molecule type" value="Genomic_DNA"/>
</dbReference>
<evidence type="ECO:0000313" key="2">
    <source>
        <dbReference type="EMBL" id="TCX43813.1"/>
    </source>
</evidence>
<evidence type="ECO:0000313" key="5">
    <source>
        <dbReference type="EMBL" id="TCX92311.1"/>
    </source>
</evidence>
<evidence type="ECO:0000313" key="6">
    <source>
        <dbReference type="EMBL" id="TCY72559.1"/>
    </source>
</evidence>
<dbReference type="EMBL" id="SDCG01000008">
    <property type="protein sequence ID" value="TCX26905.1"/>
    <property type="molecule type" value="Genomic_DNA"/>
</dbReference>
<reference evidence="3" key="1">
    <citation type="submission" date="2019-01" db="EMBL/GenBank/DDBJ databases">
        <authorList>
            <person name="Lista F."/>
            <person name="Anselmo A."/>
        </authorList>
    </citation>
    <scope>NUCLEOTIDE SEQUENCE</scope>
    <source>
        <strain evidence="3">12S</strain>
        <strain evidence="6">14R</strain>
        <strain evidence="2">14S</strain>
        <strain evidence="1">16S</strain>
        <strain evidence="5">6S</strain>
        <strain evidence="4">7S</strain>
    </source>
</reference>
<evidence type="ECO:0000313" key="3">
    <source>
        <dbReference type="EMBL" id="TCX51194.1"/>
    </source>
</evidence>
<dbReference type="AlphaFoldDB" id="A0A483JY64"/>
<organism evidence="3">
    <name type="scientific">Klebsiella pneumoniae</name>
    <dbReference type="NCBI Taxonomy" id="573"/>
    <lineage>
        <taxon>Bacteria</taxon>
        <taxon>Pseudomonadati</taxon>
        <taxon>Pseudomonadota</taxon>
        <taxon>Gammaproteobacteria</taxon>
        <taxon>Enterobacterales</taxon>
        <taxon>Enterobacteriaceae</taxon>
        <taxon>Klebsiella/Raoultella group</taxon>
        <taxon>Klebsiella</taxon>
        <taxon>Klebsiella pneumoniae complex</taxon>
    </lineage>
</organism>
<dbReference type="EMBL" id="SDCI01000008">
    <property type="protein sequence ID" value="TCX43813.1"/>
    <property type="molecule type" value="Genomic_DNA"/>
</dbReference>
<name>A0A483JY64_KLEPN</name>
<dbReference type="EMBL" id="SDCQ01000005">
    <property type="protein sequence ID" value="TCX92311.1"/>
    <property type="molecule type" value="Genomic_DNA"/>
</dbReference>
<proteinExistence type="predicted"/>
<protein>
    <submittedName>
        <fullName evidence="3">Uncharacterized protein</fullName>
    </submittedName>
</protein>
<accession>A0A483JY64</accession>
<comment type="caution">
    <text evidence="3">The sequence shown here is derived from an EMBL/GenBank/DDBJ whole genome shotgun (WGS) entry which is preliminary data.</text>
</comment>
<gene>
    <name evidence="1" type="ORF">ETE70_12910</name>
    <name evidence="3" type="ORF">ETE72_18195</name>
    <name evidence="5" type="ORF">ETE87_07005</name>
    <name evidence="4" type="ORF">ETE99_06600</name>
    <name evidence="2" type="ORF">ETF02_12085</name>
    <name evidence="6" type="ORF">ETH45_04995</name>
</gene>
<dbReference type="EMBL" id="SDCK01000020">
    <property type="protein sequence ID" value="TCX51194.1"/>
    <property type="molecule type" value="Genomic_DNA"/>
</dbReference>